<dbReference type="Pfam" id="PF05099">
    <property type="entry name" value="TerB"/>
    <property type="match status" value="1"/>
</dbReference>
<dbReference type="InterPro" id="IPR007791">
    <property type="entry name" value="DjlA_N"/>
</dbReference>
<dbReference type="EMBL" id="FQUP01000001">
    <property type="protein sequence ID" value="SHF08491.1"/>
    <property type="molecule type" value="Genomic_DNA"/>
</dbReference>
<dbReference type="SUPFAM" id="SSF158682">
    <property type="entry name" value="TerB-like"/>
    <property type="match status" value="1"/>
</dbReference>
<dbReference type="Proteomes" id="UP000184485">
    <property type="component" value="Unassembled WGS sequence"/>
</dbReference>
<keyword evidence="3" id="KW-1185">Reference proteome</keyword>
<dbReference type="Gene3D" id="1.10.3680.10">
    <property type="entry name" value="TerB-like"/>
    <property type="match status" value="1"/>
</dbReference>
<organism evidence="2 3">
    <name type="scientific">Kaistia soli DSM 19436</name>
    <dbReference type="NCBI Taxonomy" id="1122133"/>
    <lineage>
        <taxon>Bacteria</taxon>
        <taxon>Pseudomonadati</taxon>
        <taxon>Pseudomonadota</taxon>
        <taxon>Alphaproteobacteria</taxon>
        <taxon>Hyphomicrobiales</taxon>
        <taxon>Kaistiaceae</taxon>
        <taxon>Kaistia</taxon>
    </lineage>
</organism>
<evidence type="ECO:0000313" key="2">
    <source>
        <dbReference type="EMBL" id="SHF08491.1"/>
    </source>
</evidence>
<feature type="domain" description="Co-chaperone DjlA N-terminal" evidence="1">
    <location>
        <begin position="16"/>
        <end position="127"/>
    </location>
</feature>
<dbReference type="OrthoDB" id="8448017at2"/>
<proteinExistence type="predicted"/>
<evidence type="ECO:0000313" key="3">
    <source>
        <dbReference type="Proteomes" id="UP000184485"/>
    </source>
</evidence>
<dbReference type="InterPro" id="IPR029024">
    <property type="entry name" value="TerB-like"/>
</dbReference>
<protein>
    <submittedName>
        <fullName evidence="2">Tellurite resistance protein TerB</fullName>
    </submittedName>
</protein>
<name>A0A1M4YS00_9HYPH</name>
<reference evidence="2 3" key="1">
    <citation type="submission" date="2016-11" db="EMBL/GenBank/DDBJ databases">
        <authorList>
            <person name="Jaros S."/>
            <person name="Januszkiewicz K."/>
            <person name="Wedrychowicz H."/>
        </authorList>
    </citation>
    <scope>NUCLEOTIDE SEQUENCE [LARGE SCALE GENOMIC DNA]</scope>
    <source>
        <strain evidence="2 3">DSM 19436</strain>
    </source>
</reference>
<evidence type="ECO:0000259" key="1">
    <source>
        <dbReference type="Pfam" id="PF05099"/>
    </source>
</evidence>
<sequence length="144" mass="15753">MDKAIAATRTAVSPQEALIYVMVTLSAVDREMTDRELRKIGDIVNTLPIFGGFDTDRLIHVAEACGAITREADGLHEVLTVIATALPKKLHETAYALAVEVAAADLHVEQEELRFLELLRDVLDVDGLTAAAIERGARARYRTL</sequence>
<gene>
    <name evidence="2" type="ORF">SAMN02745157_1600</name>
</gene>
<dbReference type="RefSeq" id="WP_073052149.1">
    <property type="nucleotide sequence ID" value="NZ_FQUP01000001.1"/>
</dbReference>
<dbReference type="AlphaFoldDB" id="A0A1M4YS00"/>
<dbReference type="STRING" id="1122133.SAMN02745157_1600"/>
<accession>A0A1M4YS00</accession>
<dbReference type="CDD" id="cd07176">
    <property type="entry name" value="terB"/>
    <property type="match status" value="1"/>
</dbReference>